<dbReference type="PROSITE" id="PS51774">
    <property type="entry name" value="NAB"/>
    <property type="match status" value="1"/>
</dbReference>
<dbReference type="AlphaFoldDB" id="A0AAV6XGH3"/>
<feature type="compositionally biased region" description="Polar residues" evidence="3">
    <location>
        <begin position="125"/>
        <end position="147"/>
    </location>
</feature>
<feature type="compositionally biased region" description="Low complexity" evidence="3">
    <location>
        <begin position="89"/>
        <end position="109"/>
    </location>
</feature>
<dbReference type="PANTHER" id="PTHR47357">
    <property type="entry name" value="COP1-INTERACTIVE PROTEIN 1"/>
    <property type="match status" value="1"/>
</dbReference>
<keyword evidence="1 2" id="KW-0175">Coiled coil</keyword>
<evidence type="ECO:0000256" key="2">
    <source>
        <dbReference type="SAM" id="Coils"/>
    </source>
</evidence>
<dbReference type="EMBL" id="WHWC01000005">
    <property type="protein sequence ID" value="KAG8382151.1"/>
    <property type="molecule type" value="Genomic_DNA"/>
</dbReference>
<dbReference type="GO" id="GO:0005856">
    <property type="term" value="C:cytoskeleton"/>
    <property type="evidence" value="ECO:0007669"/>
    <property type="project" value="TreeGrafter"/>
</dbReference>
<dbReference type="Pfam" id="PF07765">
    <property type="entry name" value="KIP1"/>
    <property type="match status" value="1"/>
</dbReference>
<dbReference type="InterPro" id="IPR011684">
    <property type="entry name" value="NAB"/>
</dbReference>
<proteinExistence type="predicted"/>
<evidence type="ECO:0000256" key="1">
    <source>
        <dbReference type="ARBA" id="ARBA00023054"/>
    </source>
</evidence>
<feature type="domain" description="NAB" evidence="4">
    <location>
        <begin position="8"/>
        <end position="85"/>
    </location>
</feature>
<evidence type="ECO:0000259" key="4">
    <source>
        <dbReference type="PROSITE" id="PS51774"/>
    </source>
</evidence>
<dbReference type="GO" id="GO:0005200">
    <property type="term" value="F:structural constituent of cytoskeleton"/>
    <property type="evidence" value="ECO:0007669"/>
    <property type="project" value="TreeGrafter"/>
</dbReference>
<evidence type="ECO:0000256" key="3">
    <source>
        <dbReference type="SAM" id="MobiDB-lite"/>
    </source>
</evidence>
<feature type="region of interest" description="Disordered" evidence="3">
    <location>
        <begin position="89"/>
        <end position="154"/>
    </location>
</feature>
<name>A0AAV6XGH3_9LAMI</name>
<protein>
    <recommendedName>
        <fullName evidence="4">NAB domain-containing protein</fullName>
    </recommendedName>
</protein>
<sequence length="835" mass="98182">MTKHRLKGSMKTFENHIDPEKEEQLKWVKIEIENQVKKIVKLGKSINGNREGNLKKKSELIHLVEDFHQQYKSLYSLYEDLRGEVKNNINSGNDDNSSLLSSDSESYYSPKALSTPKHESYYSPKASSTPKNNETSSETPNVHSDPNQETEIDDLENTILKDKLTSSSEVKEMMNLSSQSPEFGVLLKDLTVQNDESDKMARTKELEGKVVSMKIEIETLCAQKRRLKEKVEYRSNEAIQMLEKISRLEARVLELEAKENEFESCIKKREDDEKGYLSRISDLATQASNLQLEVNKLRLQRNESEKHLSREAKKVDGLMKKVDNLKHELVSVNNQKGEYEMEIQKKSTEILDFRSQIEDLRNQERWIVEGNEGLKVQVKDLELQVHSLRSKKNELEEKITKVTQKADQSDVDKEELRGKISELEKSLSESEDEIKASRNELSAQIQSLEVKGKDLENALETLQNERNSLRAELESLWNDKKRPNWELEKEKQEFLQSKSQMEKKNAELSNNISDQKVELESLQNDKKRLNWKIEKEKQEFLQIKSQMEKKISDQILELEALQNEKRHNLRIEKENTELSNKISDQRKNLLESEAIISKLKYENEQAQIKFQDSKFKNFHIVEKRIEETAEEFRKQFEDKYRILSRRIRVAEQLHVENKEWYLKTRGTYEQENKELKERLDKSEFGFRNVKDITLTANDVLVSLDSVALKFEECTANFLNRISKSSCELKFAKDWAMRKNKALIHVKDDLDCLLSQLDDKEGEILVFREKVWKSENKVRELEKMIKEKDDLMVALKEEKREAIRQLCVWIDYHRSRSDYYKKILLPEMNPARRTTS</sequence>
<feature type="coiled-coil region" evidence="2">
    <location>
        <begin position="777"/>
        <end position="804"/>
    </location>
</feature>
<dbReference type="Proteomes" id="UP000826271">
    <property type="component" value="Unassembled WGS sequence"/>
</dbReference>
<organism evidence="5 6">
    <name type="scientific">Buddleja alternifolia</name>
    <dbReference type="NCBI Taxonomy" id="168488"/>
    <lineage>
        <taxon>Eukaryota</taxon>
        <taxon>Viridiplantae</taxon>
        <taxon>Streptophyta</taxon>
        <taxon>Embryophyta</taxon>
        <taxon>Tracheophyta</taxon>
        <taxon>Spermatophyta</taxon>
        <taxon>Magnoliopsida</taxon>
        <taxon>eudicotyledons</taxon>
        <taxon>Gunneridae</taxon>
        <taxon>Pentapetalae</taxon>
        <taxon>asterids</taxon>
        <taxon>lamiids</taxon>
        <taxon>Lamiales</taxon>
        <taxon>Scrophulariaceae</taxon>
        <taxon>Buddlejeae</taxon>
        <taxon>Buddleja</taxon>
    </lineage>
</organism>
<evidence type="ECO:0000313" key="5">
    <source>
        <dbReference type="EMBL" id="KAG8382151.1"/>
    </source>
</evidence>
<accession>A0AAV6XGH3</accession>
<keyword evidence="6" id="KW-1185">Reference proteome</keyword>
<dbReference type="GO" id="GO:0003779">
    <property type="term" value="F:actin binding"/>
    <property type="evidence" value="ECO:0007669"/>
    <property type="project" value="InterPro"/>
</dbReference>
<gene>
    <name evidence="5" type="ORF">BUALT_Bualt05G0046800</name>
</gene>
<evidence type="ECO:0000313" key="6">
    <source>
        <dbReference type="Proteomes" id="UP000826271"/>
    </source>
</evidence>
<reference evidence="5" key="1">
    <citation type="submission" date="2019-10" db="EMBL/GenBank/DDBJ databases">
        <authorList>
            <person name="Zhang R."/>
            <person name="Pan Y."/>
            <person name="Wang J."/>
            <person name="Ma R."/>
            <person name="Yu S."/>
        </authorList>
    </citation>
    <scope>NUCLEOTIDE SEQUENCE</scope>
    <source>
        <strain evidence="5">LA-IB0</strain>
        <tissue evidence="5">Leaf</tissue>
    </source>
</reference>
<dbReference type="PANTHER" id="PTHR47357:SF4">
    <property type="entry name" value="MYOSIN HEAVY CHAIN-LIKE PROTEIN"/>
    <property type="match status" value="1"/>
</dbReference>
<comment type="caution">
    <text evidence="5">The sequence shown here is derived from an EMBL/GenBank/DDBJ whole genome shotgun (WGS) entry which is preliminary data.</text>
</comment>
<feature type="coiled-coil region" evidence="2">
    <location>
        <begin position="210"/>
        <end position="588"/>
    </location>
</feature>
<dbReference type="Gene3D" id="1.10.287.1490">
    <property type="match status" value="1"/>
</dbReference>